<keyword evidence="1" id="KW-0812">Transmembrane</keyword>
<feature type="transmembrane region" description="Helical" evidence="1">
    <location>
        <begin position="150"/>
        <end position="170"/>
    </location>
</feature>
<evidence type="ECO:0000259" key="2">
    <source>
        <dbReference type="Pfam" id="PF12158"/>
    </source>
</evidence>
<organism evidence="3 4">
    <name type="scientific">Streptococcus salivarius</name>
    <dbReference type="NCBI Taxonomy" id="1304"/>
    <lineage>
        <taxon>Bacteria</taxon>
        <taxon>Bacillati</taxon>
        <taxon>Bacillota</taxon>
        <taxon>Bacilli</taxon>
        <taxon>Lactobacillales</taxon>
        <taxon>Streptococcaceae</taxon>
        <taxon>Streptococcus</taxon>
    </lineage>
</organism>
<proteinExistence type="predicted"/>
<gene>
    <name evidence="3" type="ORF">HRE60_05895</name>
</gene>
<keyword evidence="1" id="KW-0472">Membrane</keyword>
<dbReference type="Proteomes" id="UP000516705">
    <property type="component" value="Chromosome"/>
</dbReference>
<dbReference type="EMBL" id="CP054153">
    <property type="protein sequence ID" value="QMI51212.1"/>
    <property type="molecule type" value="Genomic_DNA"/>
</dbReference>
<name>A0A7L6WLT0_STRSL</name>
<protein>
    <submittedName>
        <fullName evidence="3">DUF3592 domain-containing protein</fullName>
    </submittedName>
</protein>
<dbReference type="InterPro" id="IPR021994">
    <property type="entry name" value="DUF3592"/>
</dbReference>
<feature type="transmembrane region" description="Helical" evidence="1">
    <location>
        <begin position="6"/>
        <end position="29"/>
    </location>
</feature>
<evidence type="ECO:0000313" key="4">
    <source>
        <dbReference type="Proteomes" id="UP000516705"/>
    </source>
</evidence>
<keyword evidence="1" id="KW-1133">Transmembrane helix</keyword>
<evidence type="ECO:0000256" key="1">
    <source>
        <dbReference type="SAM" id="Phobius"/>
    </source>
</evidence>
<dbReference type="Pfam" id="PF12158">
    <property type="entry name" value="DUF3592"/>
    <property type="match status" value="1"/>
</dbReference>
<sequence length="171" mass="19685">MSKLKILFLAWSISVIVLSILIILFRYVYLKELNRKTSSTESVKGSVVGYRYYTDAIAPIVEYIVNDKAYRRSLEYEWVTTVSLPWKSSKATSNPDLLAKRLVIYTNSSVPYAAKDFFPLGSTLTVWYNPDNPKESYVERFCGAVKVYKFTYWTLLLTLVFITIICLTIAI</sequence>
<dbReference type="RefSeq" id="WP_181670419.1">
    <property type="nucleotide sequence ID" value="NZ_CP054153.1"/>
</dbReference>
<accession>A0A7L6WLT0</accession>
<dbReference type="AlphaFoldDB" id="A0A7L6WLT0"/>
<reference evidence="3 4" key="1">
    <citation type="journal article" date="2020" name="Microbiol. Resour. Announc.">
        <title>Complete Genome Sequence of Streptococcus salivarius DB-B5, a Novel Probiotic Candidate Isolated from the Supragingival Plaque of a Healthy Female Subject.</title>
        <authorList>
            <person name="Fields F.R."/>
            <person name="Li X."/>
            <person name="Navarre W.W."/>
            <person name="Naito M."/>
        </authorList>
    </citation>
    <scope>NUCLEOTIDE SEQUENCE [LARGE SCALE GENOMIC DNA]</scope>
    <source>
        <strain evidence="3 4">DB-B5</strain>
    </source>
</reference>
<evidence type="ECO:0000313" key="3">
    <source>
        <dbReference type="EMBL" id="QMI51212.1"/>
    </source>
</evidence>
<feature type="domain" description="DUF3592" evidence="2">
    <location>
        <begin position="44"/>
        <end position="141"/>
    </location>
</feature>